<dbReference type="EMBL" id="JAHHHV010000087">
    <property type="protein sequence ID" value="MBW4468296.1"/>
    <property type="molecule type" value="Genomic_DNA"/>
</dbReference>
<dbReference type="InterPro" id="IPR005025">
    <property type="entry name" value="FMN_Rdtase-like_dom"/>
</dbReference>
<organism evidence="2 3">
    <name type="scientific">Pegethrix bostrychoides GSE-TBD4-15B</name>
    <dbReference type="NCBI Taxonomy" id="2839662"/>
    <lineage>
        <taxon>Bacteria</taxon>
        <taxon>Bacillati</taxon>
        <taxon>Cyanobacteriota</taxon>
        <taxon>Cyanophyceae</taxon>
        <taxon>Oculatellales</taxon>
        <taxon>Oculatellaceae</taxon>
        <taxon>Pegethrix</taxon>
    </lineage>
</organism>
<sequence length="188" mass="21043">MSDLPLFIPVILGTPRQGRMSEPVAQFVVQQISQRPELETELIDIRTLNIPSDDAGETLKDPKFSALMARADGLIIVVPEYNHGYPGLLKHLLDTCLKEYIHKAVGLCGVSAGAFGGARVIQNLLPVMRELGLVTTFYDLNFSSVQSLFNESGELLDPEPQIRRLDRFMDELIWMSRVLRNGRQLGNH</sequence>
<dbReference type="GO" id="GO:0016491">
    <property type="term" value="F:oxidoreductase activity"/>
    <property type="evidence" value="ECO:0007669"/>
    <property type="project" value="InterPro"/>
</dbReference>
<proteinExistence type="predicted"/>
<accession>A0A951PEL4</accession>
<dbReference type="Pfam" id="PF03358">
    <property type="entry name" value="FMN_red"/>
    <property type="match status" value="1"/>
</dbReference>
<dbReference type="InterPro" id="IPR029039">
    <property type="entry name" value="Flavoprotein-like_sf"/>
</dbReference>
<dbReference type="PANTHER" id="PTHR30543:SF21">
    <property type="entry name" value="NAD(P)H-DEPENDENT FMN REDUCTASE LOT6"/>
    <property type="match status" value="1"/>
</dbReference>
<evidence type="ECO:0000313" key="3">
    <source>
        <dbReference type="Proteomes" id="UP000707356"/>
    </source>
</evidence>
<dbReference type="PANTHER" id="PTHR30543">
    <property type="entry name" value="CHROMATE REDUCTASE"/>
    <property type="match status" value="1"/>
</dbReference>
<dbReference type="GO" id="GO:0005829">
    <property type="term" value="C:cytosol"/>
    <property type="evidence" value="ECO:0007669"/>
    <property type="project" value="TreeGrafter"/>
</dbReference>
<dbReference type="InterPro" id="IPR050712">
    <property type="entry name" value="NAD(P)H-dep_reductase"/>
</dbReference>
<reference evidence="2" key="2">
    <citation type="journal article" date="2022" name="Microbiol. Resour. Announc.">
        <title>Metagenome Sequencing to Explore Phylogenomics of Terrestrial Cyanobacteria.</title>
        <authorList>
            <person name="Ward R.D."/>
            <person name="Stajich J.E."/>
            <person name="Johansen J.R."/>
            <person name="Huntemann M."/>
            <person name="Clum A."/>
            <person name="Foster B."/>
            <person name="Foster B."/>
            <person name="Roux S."/>
            <person name="Palaniappan K."/>
            <person name="Varghese N."/>
            <person name="Mukherjee S."/>
            <person name="Reddy T.B.K."/>
            <person name="Daum C."/>
            <person name="Copeland A."/>
            <person name="Chen I.A."/>
            <person name="Ivanova N.N."/>
            <person name="Kyrpides N.C."/>
            <person name="Shapiro N."/>
            <person name="Eloe-Fadrosh E.A."/>
            <person name="Pietrasiak N."/>
        </authorList>
    </citation>
    <scope>NUCLEOTIDE SEQUENCE</scope>
    <source>
        <strain evidence="2">GSE-TBD4-15B</strain>
    </source>
</reference>
<name>A0A951PEL4_9CYAN</name>
<feature type="domain" description="NADPH-dependent FMN reductase-like" evidence="1">
    <location>
        <begin position="10"/>
        <end position="135"/>
    </location>
</feature>
<comment type="caution">
    <text evidence="2">The sequence shown here is derived from an EMBL/GenBank/DDBJ whole genome shotgun (WGS) entry which is preliminary data.</text>
</comment>
<dbReference type="Gene3D" id="3.40.50.360">
    <property type="match status" value="1"/>
</dbReference>
<dbReference type="SUPFAM" id="SSF52218">
    <property type="entry name" value="Flavoproteins"/>
    <property type="match status" value="1"/>
</dbReference>
<evidence type="ECO:0000259" key="1">
    <source>
        <dbReference type="Pfam" id="PF03358"/>
    </source>
</evidence>
<dbReference type="AlphaFoldDB" id="A0A951PEL4"/>
<dbReference type="Proteomes" id="UP000707356">
    <property type="component" value="Unassembled WGS sequence"/>
</dbReference>
<evidence type="ECO:0000313" key="2">
    <source>
        <dbReference type="EMBL" id="MBW4468296.1"/>
    </source>
</evidence>
<dbReference type="GO" id="GO:0010181">
    <property type="term" value="F:FMN binding"/>
    <property type="evidence" value="ECO:0007669"/>
    <property type="project" value="TreeGrafter"/>
</dbReference>
<protein>
    <submittedName>
        <fullName evidence="2">NAD(P)H-dependent oxidoreductase</fullName>
    </submittedName>
</protein>
<gene>
    <name evidence="2" type="ORF">KME07_22950</name>
</gene>
<reference evidence="2" key="1">
    <citation type="submission" date="2021-05" db="EMBL/GenBank/DDBJ databases">
        <authorList>
            <person name="Pietrasiak N."/>
            <person name="Ward R."/>
            <person name="Stajich J.E."/>
            <person name="Kurbessoian T."/>
        </authorList>
    </citation>
    <scope>NUCLEOTIDE SEQUENCE</scope>
    <source>
        <strain evidence="2">GSE-TBD4-15B</strain>
    </source>
</reference>